<dbReference type="EMBL" id="PSZO01000015">
    <property type="protein sequence ID" value="TCG11016.1"/>
    <property type="molecule type" value="Genomic_DNA"/>
</dbReference>
<proteinExistence type="predicted"/>
<dbReference type="Proteomes" id="UP000294192">
    <property type="component" value="Unassembled WGS sequence"/>
</dbReference>
<evidence type="ECO:0000313" key="2">
    <source>
        <dbReference type="EMBL" id="TCG11016.1"/>
    </source>
</evidence>
<feature type="transmembrane region" description="Helical" evidence="1">
    <location>
        <begin position="100"/>
        <end position="119"/>
    </location>
</feature>
<sequence length="120" mass="14220">MYRILFIILLMKPVYKKRHRFNFKDLLRIGGVIFIYYISILIFVSSVLAIRWLVLGGAFWIVPNATNWWLFYIVFIAPGISALSHLIYSETGWLKYKAFVWLHSGAIIIFVPIIIFIFFR</sequence>
<keyword evidence="1" id="KW-1133">Transmembrane helix</keyword>
<keyword evidence="1" id="KW-0812">Transmembrane</keyword>
<gene>
    <name evidence="2" type="ORF">C4B24_03260</name>
</gene>
<comment type="caution">
    <text evidence="2">The sequence shown here is derived from an EMBL/GenBank/DDBJ whole genome shotgun (WGS) entry which is preliminary data.</text>
</comment>
<dbReference type="RefSeq" id="WP_131599307.1">
    <property type="nucleotide sequence ID" value="NZ_CBDBYK010000007.1"/>
</dbReference>
<dbReference type="AlphaFoldDB" id="A0A4R0XK41"/>
<name>A0A4R0XK41_9MOLU</name>
<dbReference type="OrthoDB" id="9884034at2"/>
<accession>A0A4R0XK41</accession>
<organism evidence="2 3">
    <name type="scientific">Mycoplasma marinum</name>
    <dbReference type="NCBI Taxonomy" id="1937190"/>
    <lineage>
        <taxon>Bacteria</taxon>
        <taxon>Bacillati</taxon>
        <taxon>Mycoplasmatota</taxon>
        <taxon>Mollicutes</taxon>
        <taxon>Mycoplasmataceae</taxon>
        <taxon>Mycoplasma</taxon>
    </lineage>
</organism>
<evidence type="ECO:0000313" key="3">
    <source>
        <dbReference type="Proteomes" id="UP000294192"/>
    </source>
</evidence>
<keyword evidence="1" id="KW-0472">Membrane</keyword>
<feature type="transmembrane region" description="Helical" evidence="1">
    <location>
        <begin position="69"/>
        <end position="88"/>
    </location>
</feature>
<reference evidence="2 3" key="1">
    <citation type="submission" date="2018-02" db="EMBL/GenBank/DDBJ databases">
        <title>Mycoplasma marinum and Mycoplasma todarodis sp. nov., moderately halophilic and psychrotolerant mycoplasmas isolated from cephalopods.</title>
        <authorList>
            <person name="Viver T."/>
        </authorList>
    </citation>
    <scope>NUCLEOTIDE SEQUENCE [LARGE SCALE GENOMIC DNA]</scope>
    <source>
        <strain evidence="2 3">PE</strain>
    </source>
</reference>
<evidence type="ECO:0000256" key="1">
    <source>
        <dbReference type="SAM" id="Phobius"/>
    </source>
</evidence>
<feature type="transmembrane region" description="Helical" evidence="1">
    <location>
        <begin position="32"/>
        <end position="62"/>
    </location>
</feature>
<keyword evidence="3" id="KW-1185">Reference proteome</keyword>
<protein>
    <submittedName>
        <fullName evidence="2">Uncharacterized protein</fullName>
    </submittedName>
</protein>